<feature type="compositionally biased region" description="Low complexity" evidence="15">
    <location>
        <begin position="92"/>
        <end position="103"/>
    </location>
</feature>
<dbReference type="SUPFAM" id="SSF55856">
    <property type="entry name" value="Cytochrome b5-like heme/steroid binding domain"/>
    <property type="match status" value="1"/>
</dbReference>
<keyword evidence="7" id="KW-0492">Microsome</keyword>
<dbReference type="Gene3D" id="3.10.120.10">
    <property type="entry name" value="Cytochrome b5-like heme/steroid binding domain"/>
    <property type="match status" value="1"/>
</dbReference>
<evidence type="ECO:0000256" key="5">
    <source>
        <dbReference type="ARBA" id="ARBA00022723"/>
    </source>
</evidence>
<dbReference type="AlphaFoldDB" id="A0A1S4ESU1"/>
<feature type="transmembrane region" description="Helical" evidence="14">
    <location>
        <begin position="114"/>
        <end position="131"/>
    </location>
</feature>
<dbReference type="InterPro" id="IPR036400">
    <property type="entry name" value="Cyt_B5-like_heme/steroid_sf"/>
</dbReference>
<evidence type="ECO:0000313" key="17">
    <source>
        <dbReference type="Proteomes" id="UP000079169"/>
    </source>
</evidence>
<feature type="domain" description="Cytochrome b5 heme-binding" evidence="16">
    <location>
        <begin position="5"/>
        <end position="81"/>
    </location>
</feature>
<dbReference type="KEGG" id="dci:103524835"/>
<dbReference type="RefSeq" id="XP_008488091.1">
    <property type="nucleotide sequence ID" value="XM_008489869.3"/>
</dbReference>
<evidence type="ECO:0000313" key="18">
    <source>
        <dbReference type="RefSeq" id="XP_008488091.1"/>
    </source>
</evidence>
<dbReference type="RefSeq" id="XP_017305264.1">
    <property type="nucleotide sequence ID" value="XM_017449775.2"/>
</dbReference>
<name>A0A1S4ESU1_DIACI</name>
<dbReference type="Proteomes" id="UP000079169">
    <property type="component" value="Unplaced"/>
</dbReference>
<evidence type="ECO:0000256" key="12">
    <source>
        <dbReference type="ARBA" id="ARBA00038168"/>
    </source>
</evidence>
<comment type="subcellular location">
    <subcellularLocation>
        <location evidence="1">Endoplasmic reticulum membrane</location>
        <topology evidence="1">Single-pass membrane protein</topology>
        <orientation evidence="1">Cytoplasmic side</orientation>
    </subcellularLocation>
    <subcellularLocation>
        <location evidence="11">Microsome membrane</location>
        <topology evidence="11">Single-pass membrane protein</topology>
        <orientation evidence="11">Cytoplasmic side</orientation>
    </subcellularLocation>
</comment>
<dbReference type="PANTHER" id="PTHR19359">
    <property type="entry name" value="CYTOCHROME B5"/>
    <property type="match status" value="1"/>
</dbReference>
<dbReference type="GO" id="GO:0020037">
    <property type="term" value="F:heme binding"/>
    <property type="evidence" value="ECO:0007669"/>
    <property type="project" value="UniProtKB-UniRule"/>
</dbReference>
<dbReference type="RefSeq" id="XP_017305263.1">
    <property type="nucleotide sequence ID" value="XM_017449774.2"/>
</dbReference>
<evidence type="ECO:0000313" key="19">
    <source>
        <dbReference type="RefSeq" id="XP_017305262.1"/>
    </source>
</evidence>
<keyword evidence="8" id="KW-0249">Electron transport</keyword>
<evidence type="ECO:0000256" key="2">
    <source>
        <dbReference type="ARBA" id="ARBA00022448"/>
    </source>
</evidence>
<evidence type="ECO:0000256" key="6">
    <source>
        <dbReference type="ARBA" id="ARBA00022824"/>
    </source>
</evidence>
<feature type="region of interest" description="Disordered" evidence="15">
    <location>
        <begin position="76"/>
        <end position="104"/>
    </location>
</feature>
<gene>
    <name evidence="18 21" type="primary">LOC103524835</name>
    <name evidence="19 20" type="synonym">LOC103524847</name>
</gene>
<dbReference type="PROSITE" id="PS50255">
    <property type="entry name" value="CYTOCHROME_B5_2"/>
    <property type="match status" value="1"/>
</dbReference>
<evidence type="ECO:0000256" key="14">
    <source>
        <dbReference type="RuleBase" id="RU362121"/>
    </source>
</evidence>
<comment type="similarity">
    <text evidence="12 14">Belongs to the cytochrome b5 family.</text>
</comment>
<evidence type="ECO:0000256" key="13">
    <source>
        <dbReference type="ARBA" id="ARBA00039806"/>
    </source>
</evidence>
<dbReference type="PaxDb" id="121845-A0A1S4ESU1"/>
<dbReference type="FunFam" id="3.10.120.10:FF:000002">
    <property type="entry name" value="Cytochrome b5 type B"/>
    <property type="match status" value="1"/>
</dbReference>
<accession>A0A1S4ESU1</accession>
<evidence type="ECO:0000256" key="11">
    <source>
        <dbReference type="ARBA" id="ARBA00037877"/>
    </source>
</evidence>
<reference evidence="18 19" key="1">
    <citation type="submission" date="2025-04" db="UniProtKB">
        <authorList>
            <consortium name="RefSeq"/>
        </authorList>
    </citation>
    <scope>IDENTIFICATION</scope>
</reference>
<evidence type="ECO:0000256" key="1">
    <source>
        <dbReference type="ARBA" id="ARBA00004131"/>
    </source>
</evidence>
<evidence type="ECO:0000313" key="20">
    <source>
        <dbReference type="RefSeq" id="XP_017305263.1"/>
    </source>
</evidence>
<feature type="compositionally biased region" description="Basic and acidic residues" evidence="15">
    <location>
        <begin position="76"/>
        <end position="90"/>
    </location>
</feature>
<dbReference type="GeneID" id="103524835"/>
<evidence type="ECO:0000256" key="15">
    <source>
        <dbReference type="SAM" id="MobiDB-lite"/>
    </source>
</evidence>
<keyword evidence="3 14" id="KW-0349">Heme</keyword>
<evidence type="ECO:0000256" key="4">
    <source>
        <dbReference type="ARBA" id="ARBA00022692"/>
    </source>
</evidence>
<dbReference type="InterPro" id="IPR001199">
    <property type="entry name" value="Cyt_B5-like_heme/steroid-bd"/>
</dbReference>
<keyword evidence="14" id="KW-1133">Transmembrane helix</keyword>
<sequence length="141" mass="16034">MVEETKLFTRKEVKDNSSKDNVVIIYDNGVYNVTNYLTEHPGGEEILLEQNGEDATEVFNDIGHSSDARETMKKFKVGELVPRERTDKPKTNASNESSSEGGSFKLEDFKDWKYLLPTALTVLAVAYYMYYRLKSSNSTTN</sequence>
<dbReference type="SMART" id="SM01117">
    <property type="entry name" value="Cyt-b5"/>
    <property type="match status" value="1"/>
</dbReference>
<dbReference type="GO" id="GO:0046872">
    <property type="term" value="F:metal ion binding"/>
    <property type="evidence" value="ECO:0007669"/>
    <property type="project" value="UniProtKB-UniRule"/>
</dbReference>
<dbReference type="PRINTS" id="PR00363">
    <property type="entry name" value="CYTOCHROMEB5"/>
</dbReference>
<keyword evidence="5 14" id="KW-0479">Metal-binding</keyword>
<dbReference type="InterPro" id="IPR050668">
    <property type="entry name" value="Cytochrome_b5"/>
</dbReference>
<dbReference type="GeneID" id="103524847"/>
<evidence type="ECO:0000256" key="7">
    <source>
        <dbReference type="ARBA" id="ARBA00022848"/>
    </source>
</evidence>
<organism evidence="17 21">
    <name type="scientific">Diaphorina citri</name>
    <name type="common">Asian citrus psyllid</name>
    <dbReference type="NCBI Taxonomy" id="121845"/>
    <lineage>
        <taxon>Eukaryota</taxon>
        <taxon>Metazoa</taxon>
        <taxon>Ecdysozoa</taxon>
        <taxon>Arthropoda</taxon>
        <taxon>Hexapoda</taxon>
        <taxon>Insecta</taxon>
        <taxon>Pterygota</taxon>
        <taxon>Neoptera</taxon>
        <taxon>Paraneoptera</taxon>
        <taxon>Hemiptera</taxon>
        <taxon>Sternorrhyncha</taxon>
        <taxon>Psylloidea</taxon>
        <taxon>Psyllidae</taxon>
        <taxon>Diaphorininae</taxon>
        <taxon>Diaphorina</taxon>
    </lineage>
</organism>
<dbReference type="Pfam" id="PF00173">
    <property type="entry name" value="Cyt-b5"/>
    <property type="match status" value="1"/>
</dbReference>
<dbReference type="GO" id="GO:0005789">
    <property type="term" value="C:endoplasmic reticulum membrane"/>
    <property type="evidence" value="ECO:0007669"/>
    <property type="project" value="UniProtKB-SubCell"/>
</dbReference>
<keyword evidence="17" id="KW-1185">Reference proteome</keyword>
<keyword evidence="10 14" id="KW-0472">Membrane</keyword>
<evidence type="ECO:0000313" key="21">
    <source>
        <dbReference type="RefSeq" id="XP_017305264.1"/>
    </source>
</evidence>
<dbReference type="RefSeq" id="XP_017305262.1">
    <property type="nucleotide sequence ID" value="XM_017449773.2"/>
</dbReference>
<dbReference type="PANTHER" id="PTHR19359:SF150">
    <property type="entry name" value="CYTOCHROME B5"/>
    <property type="match status" value="1"/>
</dbReference>
<evidence type="ECO:0000256" key="9">
    <source>
        <dbReference type="ARBA" id="ARBA00023004"/>
    </source>
</evidence>
<dbReference type="KEGG" id="dci:103524847"/>
<dbReference type="InterPro" id="IPR018506">
    <property type="entry name" value="Cyt_B5_heme-BS"/>
</dbReference>
<dbReference type="PROSITE" id="PS00191">
    <property type="entry name" value="CYTOCHROME_B5_1"/>
    <property type="match status" value="1"/>
</dbReference>
<keyword evidence="2" id="KW-0813">Transport</keyword>
<keyword evidence="6" id="KW-0256">Endoplasmic reticulum</keyword>
<evidence type="ECO:0000256" key="3">
    <source>
        <dbReference type="ARBA" id="ARBA00022617"/>
    </source>
</evidence>
<keyword evidence="9 14" id="KW-0408">Iron</keyword>
<dbReference type="STRING" id="121845.A0A1S4ESU1"/>
<keyword evidence="4 14" id="KW-0812">Transmembrane</keyword>
<proteinExistence type="inferred from homology"/>
<evidence type="ECO:0000256" key="10">
    <source>
        <dbReference type="ARBA" id="ARBA00023136"/>
    </source>
</evidence>
<protein>
    <recommendedName>
        <fullName evidence="13">Cytochrome b5</fullName>
    </recommendedName>
</protein>
<evidence type="ECO:0000259" key="16">
    <source>
        <dbReference type="PROSITE" id="PS50255"/>
    </source>
</evidence>
<evidence type="ECO:0000256" key="8">
    <source>
        <dbReference type="ARBA" id="ARBA00022982"/>
    </source>
</evidence>